<accession>A0A0B7FTJ8</accession>
<dbReference type="InterPro" id="IPR004839">
    <property type="entry name" value="Aminotransferase_I/II_large"/>
</dbReference>
<proteinExistence type="predicted"/>
<dbReference type="Proteomes" id="UP000059188">
    <property type="component" value="Unassembled WGS sequence"/>
</dbReference>
<dbReference type="AlphaFoldDB" id="A0A0B7FTJ8"/>
<dbReference type="PANTHER" id="PTHR42691">
    <property type="entry name" value="ASPARTATE AMINOTRANSFERASE YHDR-RELATED"/>
    <property type="match status" value="1"/>
</dbReference>
<evidence type="ECO:0000256" key="1">
    <source>
        <dbReference type="SAM" id="MobiDB-lite"/>
    </source>
</evidence>
<dbReference type="InterPro" id="IPR015422">
    <property type="entry name" value="PyrdxlP-dep_Trfase_small"/>
</dbReference>
<evidence type="ECO:0000313" key="4">
    <source>
        <dbReference type="Proteomes" id="UP000059188"/>
    </source>
</evidence>
<feature type="region of interest" description="Disordered" evidence="1">
    <location>
        <begin position="1"/>
        <end position="25"/>
    </location>
</feature>
<dbReference type="SUPFAM" id="SSF53383">
    <property type="entry name" value="PLP-dependent transferases"/>
    <property type="match status" value="1"/>
</dbReference>
<reference evidence="3 4" key="1">
    <citation type="submission" date="2014-11" db="EMBL/GenBank/DDBJ databases">
        <authorList>
            <person name="Wibberg Daniel"/>
        </authorList>
    </citation>
    <scope>NUCLEOTIDE SEQUENCE [LARGE SCALE GENOMIC DNA]</scope>
    <source>
        <strain evidence="3">Rhizoctonia solani AG1-IB 7/3/14</strain>
    </source>
</reference>
<dbReference type="Gene3D" id="3.90.1150.10">
    <property type="entry name" value="Aspartate Aminotransferase, domain 1"/>
    <property type="match status" value="1"/>
</dbReference>
<sequence length="456" mass="50244">MAPVSNLTSIVTSTDGPACSAEPKSLNTPLSSATLPHGVISLTQLAYTVPSSLVSNRAKRDDELWPRKLWDSKVSQVIARQGLSKHDCAELRYGNPQDDPIPGIVDVFINATFPPPGREVDWYAYSVPDSADLEAVAGRLSESRGVEYHPEDIIVTDGSLTALDLLIFASTDPGDEIIILSPVYFNYPVIIRHREAVPVIVPARPDSFEPDIEEIRRAVTPQTKAIIINSPNNPTGVIYSRECLMELAEMLEGLNATRECPILVISDEAYSRILYDDSSFTSVTTVYPHSAMTYTTGKTLLAPGQRLGYIAIPSLMPIDHRQVLRRALAVAQNATWGFPASPLLHGLNKLDTMSIDLAQFQARRDYICDSLSLAGFRVVKPNGTFYVCVYIPRDESYASIVRVEEEDERFCLELAAQGVLVMPGTLFGWPGTFRISLTANDQQLKRAVRVLTETAF</sequence>
<keyword evidence="3" id="KW-0032">Aminotransferase</keyword>
<dbReference type="OrthoDB" id="7042322at2759"/>
<dbReference type="PANTHER" id="PTHR42691:SF1">
    <property type="entry name" value="ASPARTATE AMINOTRANSFERASE YHDR-RELATED"/>
    <property type="match status" value="1"/>
</dbReference>
<dbReference type="STRING" id="1108050.A0A0B7FTJ8"/>
<keyword evidence="3" id="KW-0808">Transferase</keyword>
<evidence type="ECO:0000259" key="2">
    <source>
        <dbReference type="Pfam" id="PF00155"/>
    </source>
</evidence>
<evidence type="ECO:0000313" key="3">
    <source>
        <dbReference type="EMBL" id="CEL61291.1"/>
    </source>
</evidence>
<gene>
    <name evidence="3" type="ORF">RSOLAG1IB_09913</name>
</gene>
<dbReference type="CDD" id="cd00609">
    <property type="entry name" value="AAT_like"/>
    <property type="match status" value="1"/>
</dbReference>
<dbReference type="InterPro" id="IPR015421">
    <property type="entry name" value="PyrdxlP-dep_Trfase_major"/>
</dbReference>
<protein>
    <submittedName>
        <fullName evidence="3">Aspartate aminotransferase</fullName>
    </submittedName>
</protein>
<dbReference type="EMBL" id="LN679152">
    <property type="protein sequence ID" value="CEL61291.1"/>
    <property type="molecule type" value="Genomic_DNA"/>
</dbReference>
<dbReference type="Pfam" id="PF00155">
    <property type="entry name" value="Aminotran_1_2"/>
    <property type="match status" value="1"/>
</dbReference>
<name>A0A0B7FTJ8_THACB</name>
<feature type="domain" description="Aminotransferase class I/classII large" evidence="2">
    <location>
        <begin position="134"/>
        <end position="451"/>
    </location>
</feature>
<dbReference type="GO" id="GO:0008483">
    <property type="term" value="F:transaminase activity"/>
    <property type="evidence" value="ECO:0007669"/>
    <property type="project" value="UniProtKB-KW"/>
</dbReference>
<keyword evidence="4" id="KW-1185">Reference proteome</keyword>
<dbReference type="GO" id="GO:0030170">
    <property type="term" value="F:pyridoxal phosphate binding"/>
    <property type="evidence" value="ECO:0007669"/>
    <property type="project" value="InterPro"/>
</dbReference>
<dbReference type="Gene3D" id="3.40.640.10">
    <property type="entry name" value="Type I PLP-dependent aspartate aminotransferase-like (Major domain)"/>
    <property type="match status" value="1"/>
</dbReference>
<feature type="compositionally biased region" description="Polar residues" evidence="1">
    <location>
        <begin position="1"/>
        <end position="15"/>
    </location>
</feature>
<organism evidence="3 4">
    <name type="scientific">Thanatephorus cucumeris (strain AG1-IB / isolate 7/3/14)</name>
    <name type="common">Lettuce bottom rot fungus</name>
    <name type="synonym">Rhizoctonia solani</name>
    <dbReference type="NCBI Taxonomy" id="1108050"/>
    <lineage>
        <taxon>Eukaryota</taxon>
        <taxon>Fungi</taxon>
        <taxon>Dikarya</taxon>
        <taxon>Basidiomycota</taxon>
        <taxon>Agaricomycotina</taxon>
        <taxon>Agaricomycetes</taxon>
        <taxon>Cantharellales</taxon>
        <taxon>Ceratobasidiaceae</taxon>
        <taxon>Rhizoctonia</taxon>
        <taxon>Rhizoctonia solani AG-1</taxon>
    </lineage>
</organism>
<dbReference type="InterPro" id="IPR015424">
    <property type="entry name" value="PyrdxlP-dep_Trfase"/>
</dbReference>